<proteinExistence type="predicted"/>
<protein>
    <submittedName>
        <fullName evidence="1">Uncharacterized protein</fullName>
    </submittedName>
</protein>
<dbReference type="Proteomes" id="UP000265489">
    <property type="component" value="Unassembled WGS sequence"/>
</dbReference>
<dbReference type="EMBL" id="QRYQ01000018">
    <property type="protein sequence ID" value="RGU90341.1"/>
    <property type="molecule type" value="Genomic_DNA"/>
</dbReference>
<gene>
    <name evidence="1" type="ORF">DWW32_09080</name>
</gene>
<organism evidence="1 2">
    <name type="scientific">Holdemanella biformis</name>
    <dbReference type="NCBI Taxonomy" id="1735"/>
    <lineage>
        <taxon>Bacteria</taxon>
        <taxon>Bacillati</taxon>
        <taxon>Bacillota</taxon>
        <taxon>Erysipelotrichia</taxon>
        <taxon>Erysipelotrichales</taxon>
        <taxon>Erysipelotrichaceae</taxon>
        <taxon>Holdemanella</taxon>
    </lineage>
</organism>
<accession>A0A395W8N8</accession>
<evidence type="ECO:0000313" key="2">
    <source>
        <dbReference type="Proteomes" id="UP000265489"/>
    </source>
</evidence>
<evidence type="ECO:0000313" key="1">
    <source>
        <dbReference type="EMBL" id="RGU90341.1"/>
    </source>
</evidence>
<dbReference type="AlphaFoldDB" id="A0A395W8N8"/>
<reference evidence="1 2" key="1">
    <citation type="submission" date="2018-08" db="EMBL/GenBank/DDBJ databases">
        <title>A genome reference for cultivated species of the human gut microbiota.</title>
        <authorList>
            <person name="Zou Y."/>
            <person name="Xue W."/>
            <person name="Luo G."/>
        </authorList>
    </citation>
    <scope>NUCLEOTIDE SEQUENCE [LARGE SCALE GENOMIC DNA]</scope>
    <source>
        <strain evidence="1 2">AF15-20</strain>
    </source>
</reference>
<dbReference type="RefSeq" id="WP_118325556.1">
    <property type="nucleotide sequence ID" value="NZ_CATXNH010000024.1"/>
</dbReference>
<sequence>MKLKEFVESTWLDYSDVTSDCVLMDLNAYIKFQFLNHITKEAMAEKLFDHFMMVELMNKCDFNKLIKSYFKCLNEILESQIETSKQKTRAQKYYEKAVSISKSKEVNFQNLMDYTRIMMCLYMAVTKNHSKLISDFDLSKECLDMDTILTFIRRETVPAIGINKRKPRFDFHNSYSMDSCILLILTLLLYKLKDGE</sequence>
<name>A0A395W8N8_9FIRM</name>
<comment type="caution">
    <text evidence="1">The sequence shown here is derived from an EMBL/GenBank/DDBJ whole genome shotgun (WGS) entry which is preliminary data.</text>
</comment>
<dbReference type="GeneID" id="66580567"/>